<keyword evidence="2 6" id="KW-0808">Transferase</keyword>
<evidence type="ECO:0000313" key="9">
    <source>
        <dbReference type="Proteomes" id="UP000464378"/>
    </source>
</evidence>
<evidence type="ECO:0000313" key="8">
    <source>
        <dbReference type="EMBL" id="VIP03558.1"/>
    </source>
</evidence>
<keyword evidence="4 6" id="KW-0418">Kinase</keyword>
<dbReference type="PANTHER" id="PTHR21060">
    <property type="entry name" value="ACETATE KINASE"/>
    <property type="match status" value="1"/>
</dbReference>
<dbReference type="FunCoup" id="A0A6C2YPK4">
    <property type="interactions" value="461"/>
</dbReference>
<dbReference type="Proteomes" id="UP000464378">
    <property type="component" value="Chromosome"/>
</dbReference>
<keyword evidence="6" id="KW-0460">Magnesium</keyword>
<comment type="catalytic activity">
    <reaction evidence="6">
        <text>acetate + ATP = acetyl phosphate + ADP</text>
        <dbReference type="Rhea" id="RHEA:11352"/>
        <dbReference type="ChEBI" id="CHEBI:22191"/>
        <dbReference type="ChEBI" id="CHEBI:30089"/>
        <dbReference type="ChEBI" id="CHEBI:30616"/>
        <dbReference type="ChEBI" id="CHEBI:456216"/>
        <dbReference type="EC" id="2.7.2.1"/>
    </reaction>
</comment>
<protein>
    <recommendedName>
        <fullName evidence="6">Acetate kinase</fullName>
        <ecNumber evidence="6">2.7.2.1</ecNumber>
    </recommendedName>
    <alternativeName>
        <fullName evidence="6">Acetokinase</fullName>
    </alternativeName>
</protein>
<feature type="binding site" evidence="6">
    <location>
        <position position="377"/>
    </location>
    <ligand>
        <name>Mg(2+)</name>
        <dbReference type="ChEBI" id="CHEBI:18420"/>
    </ligand>
</feature>
<keyword evidence="9" id="KW-1185">Reference proteome</keyword>
<accession>A0A6C2YPK4</accession>
<dbReference type="GO" id="GO:0006083">
    <property type="term" value="P:acetate metabolic process"/>
    <property type="evidence" value="ECO:0007669"/>
    <property type="project" value="TreeGrafter"/>
</dbReference>
<dbReference type="PROSITE" id="PS01075">
    <property type="entry name" value="ACETATE_KINASE_1"/>
    <property type="match status" value="1"/>
</dbReference>
<dbReference type="Gene3D" id="3.30.420.40">
    <property type="match status" value="2"/>
</dbReference>
<dbReference type="InterPro" id="IPR043129">
    <property type="entry name" value="ATPase_NBD"/>
</dbReference>
<dbReference type="NCBIfam" id="TIGR00016">
    <property type="entry name" value="ackA"/>
    <property type="match status" value="1"/>
</dbReference>
<dbReference type="PANTHER" id="PTHR21060:SF15">
    <property type="entry name" value="ACETATE KINASE-RELATED"/>
    <property type="match status" value="1"/>
</dbReference>
<dbReference type="GO" id="GO:0006085">
    <property type="term" value="P:acetyl-CoA biosynthetic process"/>
    <property type="evidence" value="ECO:0007669"/>
    <property type="project" value="UniProtKB-UniRule"/>
</dbReference>
<comment type="cofactor">
    <cofactor evidence="6">
        <name>Mg(2+)</name>
        <dbReference type="ChEBI" id="CHEBI:18420"/>
    </cofactor>
    <cofactor evidence="6">
        <name>Mn(2+)</name>
        <dbReference type="ChEBI" id="CHEBI:29035"/>
    </cofactor>
    <text evidence="6">Mg(2+). Can also accept Mn(2+).</text>
</comment>
<keyword evidence="6" id="KW-0963">Cytoplasm</keyword>
<dbReference type="AlphaFoldDB" id="A0A6C2YPK4"/>
<dbReference type="GO" id="GO:0008776">
    <property type="term" value="F:acetate kinase activity"/>
    <property type="evidence" value="ECO:0007669"/>
    <property type="project" value="UniProtKB-UniRule"/>
</dbReference>
<feature type="site" description="Transition state stabilizer" evidence="6">
    <location>
        <position position="237"/>
    </location>
</feature>
<evidence type="ECO:0000256" key="6">
    <source>
        <dbReference type="HAMAP-Rule" id="MF_00020"/>
    </source>
</evidence>
<dbReference type="EMBL" id="LR593887">
    <property type="protein sequence ID" value="VTS04484.1"/>
    <property type="molecule type" value="Genomic_DNA"/>
</dbReference>
<comment type="similarity">
    <text evidence="1 6 7">Belongs to the acetokinase family.</text>
</comment>
<feature type="active site" description="Proton donor/acceptor" evidence="6">
    <location>
        <position position="146"/>
    </location>
</feature>
<comment type="subunit">
    <text evidence="6">Homodimer.</text>
</comment>
<proteinExistence type="inferred from homology"/>
<dbReference type="GO" id="GO:0005737">
    <property type="term" value="C:cytoplasm"/>
    <property type="evidence" value="ECO:0007669"/>
    <property type="project" value="UniProtKB-SubCell"/>
</dbReference>
<evidence type="ECO:0000256" key="4">
    <source>
        <dbReference type="ARBA" id="ARBA00022777"/>
    </source>
</evidence>
<dbReference type="InterPro" id="IPR000890">
    <property type="entry name" value="Aliphatic_acid_kin_short-chain"/>
</dbReference>
<feature type="binding site" evidence="6">
    <location>
        <position position="15"/>
    </location>
    <ligand>
        <name>ATP</name>
        <dbReference type="ChEBI" id="CHEBI:30616"/>
    </ligand>
</feature>
<keyword evidence="6" id="KW-0479">Metal-binding</keyword>
<evidence type="ECO:0000256" key="3">
    <source>
        <dbReference type="ARBA" id="ARBA00022741"/>
    </source>
</evidence>
<dbReference type="SUPFAM" id="SSF53067">
    <property type="entry name" value="Actin-like ATPase domain"/>
    <property type="match status" value="2"/>
</dbReference>
<feature type="binding site" evidence="6">
    <location>
        <position position="8"/>
    </location>
    <ligand>
        <name>Mg(2+)</name>
        <dbReference type="ChEBI" id="CHEBI:18420"/>
    </ligand>
</feature>
<dbReference type="UniPathway" id="UPA00340">
    <property type="reaction ID" value="UER00458"/>
</dbReference>
<dbReference type="GO" id="GO:0005524">
    <property type="term" value="F:ATP binding"/>
    <property type="evidence" value="ECO:0007669"/>
    <property type="project" value="UniProtKB-KW"/>
</dbReference>
<sequence length="393" mass="42475">MTAILTINSGSSSLKFAEFQIGPPLHRSWHGQISRIGQGNGQIRITTETGDIVTEESHSFDRQADALTWLFQWWKTHTGMDAPAAIGHRVVHGGTQFTEPERVSPDFLQALKTLQPLAPDHLPPEIRAMELIEEQLPNVPQIACFDTAFHRSIPPVAQRLPLLRTLAKGNLRRYGFHGLSYAYLLQQLRELEPELVAGRWIFCHLGNGSSLAAVKAGQCVETTMGMTPLGGLMMGSRPGEIDPGVILHLLRSEPLDPDGLAEILQHHSGLKGVSGISSDMAELLALEATEAHAAEAVALFVYTAKKAIGALAAVLDGIDGIVFTGGIGENSPIIRERILDGLAYLGVMLDATRNHGQAAVLSPEGHRPVIRRIVANEEAIIAQQTAEKLGLIS</sequence>
<comment type="caution">
    <text evidence="6">Lacks conserved residue(s) required for the propagation of feature annotation.</text>
</comment>
<feature type="binding site" evidence="6">
    <location>
        <begin position="204"/>
        <end position="208"/>
    </location>
    <ligand>
        <name>ATP</name>
        <dbReference type="ChEBI" id="CHEBI:30616"/>
    </ligand>
</feature>
<dbReference type="InParanoid" id="A0A6C2YPK4"/>
<dbReference type="HAMAP" id="MF_00020">
    <property type="entry name" value="Acetate_kinase"/>
    <property type="match status" value="1"/>
</dbReference>
<comment type="subcellular location">
    <subcellularLocation>
        <location evidence="6">Cytoplasm</location>
    </subcellularLocation>
</comment>
<dbReference type="KEGG" id="tim:GMBLW1_04020"/>
<dbReference type="EC" id="2.7.2.1" evidence="6"/>
<evidence type="ECO:0000256" key="1">
    <source>
        <dbReference type="ARBA" id="ARBA00008748"/>
    </source>
</evidence>
<keyword evidence="5 6" id="KW-0067">ATP-binding</keyword>
<feature type="binding site" evidence="6">
    <location>
        <begin position="326"/>
        <end position="330"/>
    </location>
    <ligand>
        <name>ATP</name>
        <dbReference type="ChEBI" id="CHEBI:30616"/>
    </ligand>
</feature>
<evidence type="ECO:0000256" key="7">
    <source>
        <dbReference type="RuleBase" id="RU003835"/>
    </source>
</evidence>
<comment type="pathway">
    <text evidence="6">Metabolic intermediate biosynthesis; acetyl-CoA biosynthesis; acetyl-CoA from acetate: step 1/2.</text>
</comment>
<feature type="binding site" evidence="6">
    <location>
        <position position="89"/>
    </location>
    <ligand>
        <name>substrate</name>
    </ligand>
</feature>
<evidence type="ECO:0000256" key="2">
    <source>
        <dbReference type="ARBA" id="ARBA00022679"/>
    </source>
</evidence>
<reference evidence="8" key="1">
    <citation type="submission" date="2019-04" db="EMBL/GenBank/DDBJ databases">
        <authorList>
            <consortium name="Science for Life Laboratories"/>
        </authorList>
    </citation>
    <scope>NUCLEOTIDE SEQUENCE</scope>
    <source>
        <strain evidence="8">MBLW1</strain>
    </source>
</reference>
<dbReference type="PIRSF" id="PIRSF000722">
    <property type="entry name" value="Acetate_prop_kin"/>
    <property type="match status" value="1"/>
</dbReference>
<dbReference type="Pfam" id="PF00871">
    <property type="entry name" value="Acetate_kinase"/>
    <property type="match status" value="1"/>
</dbReference>
<comment type="function">
    <text evidence="6">Catalyzes the formation of acetyl phosphate from acetate and ATP. Can also catalyze the reverse reaction.</text>
</comment>
<evidence type="ECO:0000256" key="5">
    <source>
        <dbReference type="ARBA" id="ARBA00022840"/>
    </source>
</evidence>
<dbReference type="GO" id="GO:0000287">
    <property type="term" value="F:magnesium ion binding"/>
    <property type="evidence" value="ECO:0007669"/>
    <property type="project" value="UniProtKB-UniRule"/>
</dbReference>
<dbReference type="EMBL" id="LR586016">
    <property type="protein sequence ID" value="VIP03558.1"/>
    <property type="molecule type" value="Genomic_DNA"/>
</dbReference>
<organism evidence="8">
    <name type="scientific">Tuwongella immobilis</name>
    <dbReference type="NCBI Taxonomy" id="692036"/>
    <lineage>
        <taxon>Bacteria</taxon>
        <taxon>Pseudomonadati</taxon>
        <taxon>Planctomycetota</taxon>
        <taxon>Planctomycetia</taxon>
        <taxon>Gemmatales</taxon>
        <taxon>Gemmataceae</taxon>
        <taxon>Tuwongella</taxon>
    </lineage>
</organism>
<dbReference type="RefSeq" id="WP_162658699.1">
    <property type="nucleotide sequence ID" value="NZ_LR593887.1"/>
</dbReference>
<feature type="site" description="Transition state stabilizer" evidence="6">
    <location>
        <position position="177"/>
    </location>
</feature>
<dbReference type="PRINTS" id="PR00471">
    <property type="entry name" value="ACETATEKNASE"/>
</dbReference>
<dbReference type="InterPro" id="IPR023865">
    <property type="entry name" value="Aliphatic_acid_kinase_CS"/>
</dbReference>
<name>A0A6C2YPK4_9BACT</name>
<gene>
    <name evidence="6" type="primary">ackA</name>
    <name evidence="8" type="ORF">GMBLW1_04020</name>
</gene>
<keyword evidence="3 6" id="KW-0547">Nucleotide-binding</keyword>
<dbReference type="InterPro" id="IPR004372">
    <property type="entry name" value="Ac/propionate_kinase"/>
</dbReference>